<dbReference type="PROSITE" id="PS00198">
    <property type="entry name" value="4FE4S_FER_1"/>
    <property type="match status" value="2"/>
</dbReference>
<name>A0A6N3BYE8_9BACT</name>
<evidence type="ECO:0000256" key="6">
    <source>
        <dbReference type="ARBA" id="ARBA00023004"/>
    </source>
</evidence>
<dbReference type="AlphaFoldDB" id="A0A6N3BYE8"/>
<dbReference type="InterPro" id="IPR009051">
    <property type="entry name" value="Helical_ferredxn"/>
</dbReference>
<dbReference type="PROSITE" id="PS51379">
    <property type="entry name" value="4FE4S_FER_2"/>
    <property type="match status" value="1"/>
</dbReference>
<keyword evidence="7" id="KW-0411">Iron-sulfur</keyword>
<dbReference type="PANTHER" id="PTHR47153">
    <property type="entry name" value="LACTATE UTILIZATION PROTEIN B"/>
    <property type="match status" value="1"/>
</dbReference>
<dbReference type="InterPro" id="IPR037171">
    <property type="entry name" value="NagB/RpiA_transferase-like"/>
</dbReference>
<evidence type="ECO:0000313" key="9">
    <source>
        <dbReference type="EMBL" id="VYU09630.1"/>
    </source>
</evidence>
<dbReference type="Gene3D" id="1.10.1060.10">
    <property type="entry name" value="Alpha-helical ferredoxin"/>
    <property type="match status" value="1"/>
</dbReference>
<keyword evidence="2" id="KW-0004">4Fe-4S</keyword>
<dbReference type="InterPro" id="IPR024185">
    <property type="entry name" value="FTHF_cligase-like_sf"/>
</dbReference>
<dbReference type="Gene3D" id="3.40.50.10420">
    <property type="entry name" value="NagB/RpiA/CoA transferase-like"/>
    <property type="match status" value="1"/>
</dbReference>
<evidence type="ECO:0000256" key="1">
    <source>
        <dbReference type="ARBA" id="ARBA00022448"/>
    </source>
</evidence>
<reference evidence="9" key="1">
    <citation type="submission" date="2019-11" db="EMBL/GenBank/DDBJ databases">
        <authorList>
            <person name="Feng L."/>
        </authorList>
    </citation>
    <scope>NUCLEOTIDE SEQUENCE</scope>
    <source>
        <strain evidence="9">PclaraLFYP37</strain>
    </source>
</reference>
<gene>
    <name evidence="9" type="primary">lutB</name>
    <name evidence="9" type="ORF">PCLFYP37_01906</name>
</gene>
<feature type="domain" description="4Fe-4S ferredoxin-type" evidence="8">
    <location>
        <begin position="294"/>
        <end position="315"/>
    </location>
</feature>
<evidence type="ECO:0000259" key="8">
    <source>
        <dbReference type="PROSITE" id="PS51379"/>
    </source>
</evidence>
<protein>
    <submittedName>
        <fullName evidence="9">Lactate utilization protein B</fullName>
    </submittedName>
</protein>
<proteinExistence type="predicted"/>
<dbReference type="Pfam" id="PF02589">
    <property type="entry name" value="LUD_dom"/>
    <property type="match status" value="1"/>
</dbReference>
<dbReference type="GO" id="GO:0006089">
    <property type="term" value="P:lactate metabolic process"/>
    <property type="evidence" value="ECO:0007669"/>
    <property type="project" value="InterPro"/>
</dbReference>
<keyword evidence="4" id="KW-0677">Repeat</keyword>
<keyword evidence="1" id="KW-0813">Transport</keyword>
<dbReference type="EMBL" id="CACRUT010000013">
    <property type="protein sequence ID" value="VYU09630.1"/>
    <property type="molecule type" value="Genomic_DNA"/>
</dbReference>
<keyword evidence="3" id="KW-0479">Metal-binding</keyword>
<dbReference type="InterPro" id="IPR017900">
    <property type="entry name" value="4Fe4S_Fe_S_CS"/>
</dbReference>
<dbReference type="SUPFAM" id="SSF54862">
    <property type="entry name" value="4Fe-4S ferredoxins"/>
    <property type="match status" value="1"/>
</dbReference>
<dbReference type="RefSeq" id="WP_412441597.1">
    <property type="nucleotide sequence ID" value="NZ_CACRUT010000013.1"/>
</dbReference>
<dbReference type="GO" id="GO:0051539">
    <property type="term" value="F:4 iron, 4 sulfur cluster binding"/>
    <property type="evidence" value="ECO:0007669"/>
    <property type="project" value="UniProtKB-KW"/>
</dbReference>
<dbReference type="InterPro" id="IPR003741">
    <property type="entry name" value="LUD_dom"/>
</dbReference>
<dbReference type="PANTHER" id="PTHR47153:SF2">
    <property type="entry name" value="LACTATE UTILIZATION PROTEIN B"/>
    <property type="match status" value="1"/>
</dbReference>
<keyword evidence="5" id="KW-0249">Electron transport</keyword>
<keyword evidence="6" id="KW-0408">Iron</keyword>
<evidence type="ECO:0000256" key="5">
    <source>
        <dbReference type="ARBA" id="ARBA00022982"/>
    </source>
</evidence>
<dbReference type="InterPro" id="IPR017896">
    <property type="entry name" value="4Fe4S_Fe-S-bd"/>
</dbReference>
<evidence type="ECO:0000256" key="2">
    <source>
        <dbReference type="ARBA" id="ARBA00022485"/>
    </source>
</evidence>
<evidence type="ECO:0000256" key="7">
    <source>
        <dbReference type="ARBA" id="ARBA00023014"/>
    </source>
</evidence>
<dbReference type="GO" id="GO:0046872">
    <property type="term" value="F:metal ion binding"/>
    <property type="evidence" value="ECO:0007669"/>
    <property type="project" value="UniProtKB-KW"/>
</dbReference>
<evidence type="ECO:0000256" key="4">
    <source>
        <dbReference type="ARBA" id="ARBA00022737"/>
    </source>
</evidence>
<accession>A0A6N3BYE8</accession>
<dbReference type="InterPro" id="IPR004452">
    <property type="entry name" value="LutB/LldF"/>
</dbReference>
<dbReference type="Pfam" id="PF13183">
    <property type="entry name" value="Fer4_8"/>
    <property type="match status" value="1"/>
</dbReference>
<dbReference type="SUPFAM" id="SSF100950">
    <property type="entry name" value="NagB/RpiA/CoA transferase-like"/>
    <property type="match status" value="1"/>
</dbReference>
<organism evidence="9">
    <name type="scientific">Paraprevotella clara</name>
    <dbReference type="NCBI Taxonomy" id="454154"/>
    <lineage>
        <taxon>Bacteria</taxon>
        <taxon>Pseudomonadati</taxon>
        <taxon>Bacteroidota</taxon>
        <taxon>Bacteroidia</taxon>
        <taxon>Bacteroidales</taxon>
        <taxon>Prevotellaceae</taxon>
        <taxon>Paraprevotella</taxon>
    </lineage>
</organism>
<sequence>MSTLHSKAAEKFLRNSDMAAWHNETLWMVRAKRDKMSKEVPEWEDLREKACQLKLYSNSHLEELLIEFEKNATANGAIVHWAKDAEEYRQIIYGLLKEHQVTRFVKSKSMLSEECELDPFLLSKGIDVVETDLGERILQLMHLPPSHIVMPAIHIKREQVGLLFEEKMNAEKGNYDPTYLTHVARKNLRNIFLHAEAAMTGANFAVASTGDIVVCTNEGNADMGTSCPKLNIAAFGLEKIVPDMKALGVFTRLLARSGTGQPITTYTSHYRTPREGGEYHIIIVDNGRSRILSHPDHIRTLNCIRCGACMNTCPVYRHSGGYSYTYFIPGPIGINLGMAHDPSKYYDNLSACSLCLSCSNVCPAKVDLGEQIYRWRQTLKDIGKANTEKQFMSAGMKFLMERPVLFNAALWAAPMVNVMPDAIKYNRLNEWGKGRELPKFAGESFNSMWKKGKVQRKEDKK</sequence>
<evidence type="ECO:0000256" key="3">
    <source>
        <dbReference type="ARBA" id="ARBA00022723"/>
    </source>
</evidence>